<evidence type="ECO:0008006" key="10">
    <source>
        <dbReference type="Google" id="ProtNLM"/>
    </source>
</evidence>
<dbReference type="SMART" id="SM00184">
    <property type="entry name" value="RING"/>
    <property type="match status" value="1"/>
</dbReference>
<dbReference type="PANTHER" id="PTHR45865">
    <property type="entry name" value="E3 UBIQUITIN-PROTEIN LIGASE SHPRH FAMILY MEMBER"/>
    <property type="match status" value="1"/>
</dbReference>
<sequence length="1308" mass="152240">MATLAKSVNIRMMEVTEEDAVVLSKIAKIYYNAENDNNYFVYKQKSWQLLDVFNNESESLLQIIGKTEKGIVKGLDFVESNDGYHLMVLYRNDSYTNRKNKTTEAIDKLLEILFGTNVNNKTHLAVTSEEDESSNPNEEQRILKTYVTTKLFEALQKCHASFDELQHSEQLILPQKFLPKLCNYQMRSVRWLLAKERCPSTFSPYFQRLTSKDNETVVYKHCFLRYILQNEPGQLTLPPGGILAEEMGLGKTVEMLALILLNPRNDVDVNPGKDLKIQPPESKRKRIEKEVFCTCNSKSKNKILQCTKCNLWQHIKCVAKYNSDHDDDINEPYLCPGCWNTVISQDGLVKTKATFIVSPNTIKLQWLSEIRRHIQPTLRVLLYEGVCNGKWISPRQLANYDVVLTDYNILTREIYFTNENHNERTMRNKPRSIRLKTPTLMVEWYRVCLDEAQMVESNASHVASLVRMLPAINHWAVTGTPIQKSLNDLQPLLDFVGFDSVTEPNTWNYLVNNFVLEHEKHTDDKTLELVKILQKCMWRTWKSLISDELQIPPQHQQVHRIQFDNLEKFFYNEQHDECRTMFMGNVHKYTSRMSTISPQIMKIILMPFLKIRQSCTMPVVVVNSNNNKNQASQQKQFLQPEELHSYLKSTNELSCKSELRAMASVHNGLAALYIIQKKYDHATKHYNSVLKLANEYVNMSVTVDSLLQMHALHNLMEIKRMQHFKKADLEIYQTQYNSLEWKYLGTYSNTLSNVMSSYNAVINKCDNAVNEQLIATMSAGLSQLHINDTSQLLQKIYEDCMPRFGVTNPKLAEIQSSRSLLYIVDLWFAKLNRIMKTIQIEVNELTYFTENVKPRHLVCPTIWTQIMQLLQSVYDCHLSEIREQETKEKRPKGKKILCKMCQIRDLINNFECLLFDKVIDKDTNITEGMQNHSLEMQLCKITFGYLKNKQIDIHLTKTMENNWLYLENLQSLCKRLIKLWIEIEFTIKAYDELDMCKLRITLTDDPDDKSIFKIFEHEVDQRIIDQQNELQLVQRQFTIKLARLKYIKHLESNKELGACPICRLSEEDRYAVLECGHHICFPCLKSMQQYNRSGHFKCSICRNVQHNSDIYYISKSKTIKPENKMVKGNYSSKITYIVRLILSLQNQEVAAGEEKYLKVLIFSQWLPILQALAAALKENDITFRLQCTPLTLEEFKNPSLNITCLLMPFIKGSKGLNLVEANHVFLVEPILNPGEELQAIGRVHRIGQTRQTTVHRFIMEDSIEENIHDFVSSSGLKDSNTSGIEQKWEFNNVSLDDFDKLFVLKGRH</sequence>
<dbReference type="SUPFAM" id="SSF57903">
    <property type="entry name" value="FYVE/PHD zinc finger"/>
    <property type="match status" value="1"/>
</dbReference>
<dbReference type="InterPro" id="IPR000330">
    <property type="entry name" value="SNF2_N"/>
</dbReference>
<dbReference type="InterPro" id="IPR019786">
    <property type="entry name" value="Zinc_finger_PHD-type_CS"/>
</dbReference>
<dbReference type="VEuPathDB" id="VectorBase:MDOMA2_009616"/>
<dbReference type="SMART" id="SM00487">
    <property type="entry name" value="DEXDc"/>
    <property type="match status" value="1"/>
</dbReference>
<dbReference type="OrthoDB" id="423559at2759"/>
<keyword evidence="2 5" id="KW-0863">Zinc-finger</keyword>
<dbReference type="Gene3D" id="3.40.50.10810">
    <property type="entry name" value="Tandem AAA-ATPase domain"/>
    <property type="match status" value="2"/>
</dbReference>
<dbReference type="STRING" id="7370.A0A1I8MNZ7"/>
<feature type="repeat" description="TPR" evidence="6">
    <location>
        <begin position="663"/>
        <end position="696"/>
    </location>
</feature>
<evidence type="ECO:0000256" key="3">
    <source>
        <dbReference type="ARBA" id="ARBA00022801"/>
    </source>
</evidence>
<dbReference type="KEGG" id="mde:101889254"/>
<dbReference type="eggNOG" id="KOG0298">
    <property type="taxonomic scope" value="Eukaryota"/>
</dbReference>
<dbReference type="GO" id="GO:0000209">
    <property type="term" value="P:protein polyubiquitination"/>
    <property type="evidence" value="ECO:0007669"/>
    <property type="project" value="TreeGrafter"/>
</dbReference>
<dbReference type="GO" id="GO:0061630">
    <property type="term" value="F:ubiquitin protein ligase activity"/>
    <property type="evidence" value="ECO:0007669"/>
    <property type="project" value="TreeGrafter"/>
</dbReference>
<dbReference type="CDD" id="cd18793">
    <property type="entry name" value="SF2_C_SNF"/>
    <property type="match status" value="1"/>
</dbReference>
<dbReference type="GO" id="GO:0008270">
    <property type="term" value="F:zinc ion binding"/>
    <property type="evidence" value="ECO:0007669"/>
    <property type="project" value="UniProtKB-KW"/>
</dbReference>
<dbReference type="Gene3D" id="3.40.50.300">
    <property type="entry name" value="P-loop containing nucleotide triphosphate hydrolases"/>
    <property type="match status" value="1"/>
</dbReference>
<dbReference type="GO" id="GO:0016787">
    <property type="term" value="F:hydrolase activity"/>
    <property type="evidence" value="ECO:0007669"/>
    <property type="project" value="UniProtKB-KW"/>
</dbReference>
<dbReference type="InterPro" id="IPR013083">
    <property type="entry name" value="Znf_RING/FYVE/PHD"/>
</dbReference>
<dbReference type="PROSITE" id="PS50005">
    <property type="entry name" value="TPR"/>
    <property type="match status" value="1"/>
</dbReference>
<dbReference type="InterPro" id="IPR018957">
    <property type="entry name" value="Znf_C3HC4_RING-type"/>
</dbReference>
<dbReference type="VEuPathDB" id="VectorBase:MDOA006960"/>
<dbReference type="SMART" id="SM00249">
    <property type="entry name" value="PHD"/>
    <property type="match status" value="1"/>
</dbReference>
<reference evidence="9" key="1">
    <citation type="submission" date="2020-05" db="UniProtKB">
        <authorList>
            <consortium name="EnsemblMetazoa"/>
        </authorList>
    </citation>
    <scope>IDENTIFICATION</scope>
    <source>
        <strain evidence="9">Aabys</strain>
    </source>
</reference>
<dbReference type="InterPro" id="IPR052583">
    <property type="entry name" value="ATP-helicase/E3_Ub-Ligase"/>
</dbReference>
<dbReference type="PANTHER" id="PTHR45865:SF1">
    <property type="entry name" value="E3 UBIQUITIN-PROTEIN LIGASE SHPRH"/>
    <property type="match status" value="1"/>
</dbReference>
<dbReference type="InterPro" id="IPR001650">
    <property type="entry name" value="Helicase_C-like"/>
</dbReference>
<evidence type="ECO:0000256" key="1">
    <source>
        <dbReference type="ARBA" id="ARBA00022723"/>
    </source>
</evidence>
<accession>A0A1I8MNZ7</accession>
<dbReference type="GO" id="GO:0005524">
    <property type="term" value="F:ATP binding"/>
    <property type="evidence" value="ECO:0007669"/>
    <property type="project" value="InterPro"/>
</dbReference>
<evidence type="ECO:0000256" key="5">
    <source>
        <dbReference type="PROSITE-ProRule" id="PRU00175"/>
    </source>
</evidence>
<evidence type="ECO:0000256" key="2">
    <source>
        <dbReference type="ARBA" id="ARBA00022771"/>
    </source>
</evidence>
<dbReference type="InterPro" id="IPR038718">
    <property type="entry name" value="SNF2-like_sf"/>
</dbReference>
<evidence type="ECO:0000256" key="6">
    <source>
        <dbReference type="PROSITE-ProRule" id="PRU00339"/>
    </source>
</evidence>
<dbReference type="Pfam" id="PF00097">
    <property type="entry name" value="zf-C3HC4"/>
    <property type="match status" value="1"/>
</dbReference>
<dbReference type="PROSITE" id="PS50089">
    <property type="entry name" value="ZF_RING_2"/>
    <property type="match status" value="1"/>
</dbReference>
<proteinExistence type="predicted"/>
<dbReference type="PROSITE" id="PS00518">
    <property type="entry name" value="ZF_RING_1"/>
    <property type="match status" value="1"/>
</dbReference>
<evidence type="ECO:0000256" key="4">
    <source>
        <dbReference type="ARBA" id="ARBA00022833"/>
    </source>
</evidence>
<evidence type="ECO:0000259" key="8">
    <source>
        <dbReference type="PROSITE" id="PS51194"/>
    </source>
</evidence>
<keyword evidence="4" id="KW-0862">Zinc</keyword>
<dbReference type="GO" id="GO:0005634">
    <property type="term" value="C:nucleus"/>
    <property type="evidence" value="ECO:0007669"/>
    <property type="project" value="UniProtKB-ARBA"/>
</dbReference>
<dbReference type="SMART" id="SM00028">
    <property type="entry name" value="TPR"/>
    <property type="match status" value="1"/>
</dbReference>
<dbReference type="GO" id="GO:0060255">
    <property type="term" value="P:regulation of macromolecule metabolic process"/>
    <property type="evidence" value="ECO:0007669"/>
    <property type="project" value="UniProtKB-ARBA"/>
</dbReference>
<dbReference type="RefSeq" id="XP_005186458.2">
    <property type="nucleotide sequence ID" value="XM_005186401.4"/>
</dbReference>
<dbReference type="Gene3D" id="3.30.40.10">
    <property type="entry name" value="Zinc/RING finger domain, C3HC4 (zinc finger)"/>
    <property type="match status" value="2"/>
</dbReference>
<protein>
    <recommendedName>
        <fullName evidence="10">E3 ubiquitin-protein ligase SHPRH</fullName>
    </recommendedName>
</protein>
<dbReference type="GO" id="GO:0006974">
    <property type="term" value="P:DNA damage response"/>
    <property type="evidence" value="ECO:0007669"/>
    <property type="project" value="TreeGrafter"/>
</dbReference>
<name>A0A1I8MNZ7_MUSDO</name>
<dbReference type="InterPro" id="IPR048686">
    <property type="entry name" value="SHPRH_helical_1st"/>
</dbReference>
<feature type="domain" description="RING-type" evidence="7">
    <location>
        <begin position="1059"/>
        <end position="1102"/>
    </location>
</feature>
<dbReference type="SUPFAM" id="SSF57850">
    <property type="entry name" value="RING/U-box"/>
    <property type="match status" value="1"/>
</dbReference>
<organism evidence="9">
    <name type="scientific">Musca domestica</name>
    <name type="common">House fly</name>
    <dbReference type="NCBI Taxonomy" id="7370"/>
    <lineage>
        <taxon>Eukaryota</taxon>
        <taxon>Metazoa</taxon>
        <taxon>Ecdysozoa</taxon>
        <taxon>Arthropoda</taxon>
        <taxon>Hexapoda</taxon>
        <taxon>Insecta</taxon>
        <taxon>Pterygota</taxon>
        <taxon>Neoptera</taxon>
        <taxon>Endopterygota</taxon>
        <taxon>Diptera</taxon>
        <taxon>Brachycera</taxon>
        <taxon>Muscomorpha</taxon>
        <taxon>Muscoidea</taxon>
        <taxon>Muscidae</taxon>
        <taxon>Musca</taxon>
    </lineage>
</organism>
<keyword evidence="3" id="KW-0378">Hydrolase</keyword>
<dbReference type="InterPro" id="IPR001965">
    <property type="entry name" value="Znf_PHD"/>
</dbReference>
<evidence type="ECO:0000313" key="9">
    <source>
        <dbReference type="EnsemblMetazoa" id="MDOA006960-PA"/>
    </source>
</evidence>
<dbReference type="PROSITE" id="PS51194">
    <property type="entry name" value="HELICASE_CTER"/>
    <property type="match status" value="1"/>
</dbReference>
<dbReference type="InterPro" id="IPR049730">
    <property type="entry name" value="SNF2/RAD54-like_C"/>
</dbReference>
<dbReference type="Pfam" id="PF00176">
    <property type="entry name" value="SNF2-rel_dom"/>
    <property type="match status" value="1"/>
</dbReference>
<dbReference type="InterPro" id="IPR011011">
    <property type="entry name" value="Znf_FYVE_PHD"/>
</dbReference>
<dbReference type="InterPro" id="IPR001841">
    <property type="entry name" value="Znf_RING"/>
</dbReference>
<gene>
    <name evidence="9" type="primary">101889254</name>
</gene>
<dbReference type="EnsemblMetazoa" id="MDOA006960-RA">
    <property type="protein sequence ID" value="MDOA006960-PA"/>
    <property type="gene ID" value="MDOA006960"/>
</dbReference>
<keyword evidence="1" id="KW-0479">Metal-binding</keyword>
<dbReference type="InterPro" id="IPR014001">
    <property type="entry name" value="Helicase_ATP-bd"/>
</dbReference>
<dbReference type="InterPro" id="IPR017907">
    <property type="entry name" value="Znf_RING_CS"/>
</dbReference>
<dbReference type="CDD" id="cd18070">
    <property type="entry name" value="DEXQc_SHPRH"/>
    <property type="match status" value="1"/>
</dbReference>
<dbReference type="SUPFAM" id="SSF52540">
    <property type="entry name" value="P-loop containing nucleoside triphosphate hydrolases"/>
    <property type="match status" value="2"/>
</dbReference>
<feature type="domain" description="Helicase C-terminal" evidence="8">
    <location>
        <begin position="1136"/>
        <end position="1296"/>
    </location>
</feature>
<dbReference type="InterPro" id="IPR027417">
    <property type="entry name" value="P-loop_NTPase"/>
</dbReference>
<dbReference type="Pfam" id="PF21325">
    <property type="entry name" value="SHPRH_helical-1st"/>
    <property type="match status" value="1"/>
</dbReference>
<keyword evidence="6" id="KW-0802">TPR repeat</keyword>
<evidence type="ECO:0000259" key="7">
    <source>
        <dbReference type="PROSITE" id="PS50089"/>
    </source>
</evidence>
<dbReference type="PROSITE" id="PS01359">
    <property type="entry name" value="ZF_PHD_1"/>
    <property type="match status" value="1"/>
</dbReference>
<dbReference type="InterPro" id="IPR019734">
    <property type="entry name" value="TPR_rpt"/>
</dbReference>